<gene>
    <name evidence="10" type="ORF">H103_02896</name>
</gene>
<protein>
    <recommendedName>
        <fullName evidence="9">Ribophorin II C-terminal domain-containing protein</fullName>
    </recommendedName>
</protein>
<feature type="signal peptide" evidence="8">
    <location>
        <begin position="1"/>
        <end position="21"/>
    </location>
</feature>
<evidence type="ECO:0000259" key="9">
    <source>
        <dbReference type="Pfam" id="PF25147"/>
    </source>
</evidence>
<evidence type="ECO:0000256" key="3">
    <source>
        <dbReference type="ARBA" id="ARBA00022729"/>
    </source>
</evidence>
<feature type="transmembrane region" description="Helical" evidence="7">
    <location>
        <begin position="254"/>
        <end position="273"/>
    </location>
</feature>
<name>A0A022W738_TRIRU</name>
<keyword evidence="2 7" id="KW-0812">Transmembrane</keyword>
<organism evidence="10">
    <name type="scientific">Trichophyton rubrum CBS 288.86</name>
    <dbReference type="NCBI Taxonomy" id="1215330"/>
    <lineage>
        <taxon>Eukaryota</taxon>
        <taxon>Fungi</taxon>
        <taxon>Dikarya</taxon>
        <taxon>Ascomycota</taxon>
        <taxon>Pezizomycotina</taxon>
        <taxon>Eurotiomycetes</taxon>
        <taxon>Eurotiomycetidae</taxon>
        <taxon>Onygenales</taxon>
        <taxon>Arthrodermataceae</taxon>
        <taxon>Trichophyton</taxon>
    </lineage>
</organism>
<dbReference type="UniPathway" id="UPA00378"/>
<dbReference type="AlphaFoldDB" id="A0A022W738"/>
<keyword evidence="5 7" id="KW-1133">Transmembrane helix</keyword>
<evidence type="ECO:0000256" key="1">
    <source>
        <dbReference type="ARBA" id="ARBA00004477"/>
    </source>
</evidence>
<dbReference type="Pfam" id="PF25147">
    <property type="entry name" value="Ribophorin_II_C"/>
    <property type="match status" value="1"/>
</dbReference>
<sequence length="288" mass="31063">MRLFAALRLGLLALAAPGLCASSGWGFADGTLSIHQKGAGIGGAEKHKLSQNQPLAKTISLNDASTLKLLLTIQEDEVAARPHQAFLTLREIYSGLDISYPLNVKGNGKAVVELNQKDLPVQFLTTKTPVEASLLIASFGSSGGYYKPVFKLSVEHKPDTPIPSSKALRYGKLEEIHHTFREDPRSPPMIVSVFFVLAVLATLPLLAISWLYLGANANHLSVALKSAPLPHIVFVGSIVGLELTFFMYYTSWNLFQTLPVAAAIGVVSIISGSRALGEVQQRRLAGHR</sequence>
<dbReference type="HOGENOM" id="CLU_051361_0_0_1"/>
<accession>A0A022W738</accession>
<evidence type="ECO:0000256" key="7">
    <source>
        <dbReference type="SAM" id="Phobius"/>
    </source>
</evidence>
<dbReference type="EMBL" id="KK207791">
    <property type="protein sequence ID" value="EZF54235.1"/>
    <property type="molecule type" value="Genomic_DNA"/>
</dbReference>
<dbReference type="GO" id="GO:0008250">
    <property type="term" value="C:oligosaccharyltransferase complex"/>
    <property type="evidence" value="ECO:0007669"/>
    <property type="project" value="InterPro"/>
</dbReference>
<dbReference type="InterPro" id="IPR056790">
    <property type="entry name" value="Ribophorin_II_C"/>
</dbReference>
<evidence type="ECO:0000256" key="4">
    <source>
        <dbReference type="ARBA" id="ARBA00022824"/>
    </source>
</evidence>
<reference evidence="10" key="1">
    <citation type="submission" date="2014-02" db="EMBL/GenBank/DDBJ databases">
        <title>The Genome Sequence of Trichophyton rubrum (morphotype fischeri) CBS 288.86.</title>
        <authorList>
            <consortium name="The Broad Institute Genomics Platform"/>
            <person name="Cuomo C.A."/>
            <person name="White T.C."/>
            <person name="Graser Y."/>
            <person name="Martinez-Rossi N."/>
            <person name="Heitman J."/>
            <person name="Young S.K."/>
            <person name="Zeng Q."/>
            <person name="Gargeya S."/>
            <person name="Abouelleil A."/>
            <person name="Alvarado L."/>
            <person name="Chapman S.B."/>
            <person name="Gainer-Dewar J."/>
            <person name="Goldberg J."/>
            <person name="Griggs A."/>
            <person name="Gujja S."/>
            <person name="Hansen M."/>
            <person name="Howarth C."/>
            <person name="Imamovic A."/>
            <person name="Larimer J."/>
            <person name="Martinez D."/>
            <person name="Murphy C."/>
            <person name="Pearson M.D."/>
            <person name="Persinoti G."/>
            <person name="Poon T."/>
            <person name="Priest M."/>
            <person name="Roberts A.D."/>
            <person name="Saif S."/>
            <person name="Shea T.D."/>
            <person name="Sykes S.N."/>
            <person name="Wortman J."/>
            <person name="Nusbaum C."/>
            <person name="Birren B."/>
        </authorList>
    </citation>
    <scope>NUCLEOTIDE SEQUENCE [LARGE SCALE GENOMIC DNA]</scope>
    <source>
        <strain evidence="10">CBS 288.86</strain>
    </source>
</reference>
<feature type="transmembrane region" description="Helical" evidence="7">
    <location>
        <begin position="227"/>
        <end position="248"/>
    </location>
</feature>
<dbReference type="PANTHER" id="PTHR12640:SF0">
    <property type="entry name" value="DOLICHYL-DIPHOSPHOOLIGOSACCHARIDE--PROTEIN GLYCOSYLTRANSFERASE SUBUNIT 2"/>
    <property type="match status" value="1"/>
</dbReference>
<dbReference type="GO" id="GO:0006487">
    <property type="term" value="P:protein N-linked glycosylation"/>
    <property type="evidence" value="ECO:0007669"/>
    <property type="project" value="TreeGrafter"/>
</dbReference>
<dbReference type="OrthoDB" id="432292at2759"/>
<comment type="subcellular location">
    <subcellularLocation>
        <location evidence="1">Endoplasmic reticulum membrane</location>
        <topology evidence="1">Multi-pass membrane protein</topology>
    </subcellularLocation>
</comment>
<evidence type="ECO:0000256" key="2">
    <source>
        <dbReference type="ARBA" id="ARBA00022692"/>
    </source>
</evidence>
<keyword evidence="3 8" id="KW-0732">Signal</keyword>
<evidence type="ECO:0000256" key="5">
    <source>
        <dbReference type="ARBA" id="ARBA00022989"/>
    </source>
</evidence>
<evidence type="ECO:0000313" key="10">
    <source>
        <dbReference type="EMBL" id="EZF54235.1"/>
    </source>
</evidence>
<dbReference type="PANTHER" id="PTHR12640">
    <property type="entry name" value="RIBOPHORIN II"/>
    <property type="match status" value="1"/>
</dbReference>
<evidence type="ECO:0000256" key="6">
    <source>
        <dbReference type="ARBA" id="ARBA00023136"/>
    </source>
</evidence>
<feature type="domain" description="Ribophorin II C-terminal" evidence="9">
    <location>
        <begin position="180"/>
        <end position="283"/>
    </location>
</feature>
<evidence type="ECO:0000256" key="8">
    <source>
        <dbReference type="SAM" id="SignalP"/>
    </source>
</evidence>
<keyword evidence="4" id="KW-0256">Endoplasmic reticulum</keyword>
<feature type="transmembrane region" description="Helical" evidence="7">
    <location>
        <begin position="189"/>
        <end position="215"/>
    </location>
</feature>
<feature type="chain" id="PRO_5044285545" description="Ribophorin II C-terminal domain-containing protein" evidence="8">
    <location>
        <begin position="22"/>
        <end position="288"/>
    </location>
</feature>
<dbReference type="InterPro" id="IPR008814">
    <property type="entry name" value="Swp1"/>
</dbReference>
<proteinExistence type="predicted"/>
<keyword evidence="6 7" id="KW-0472">Membrane</keyword>
<dbReference type="Proteomes" id="UP000023758">
    <property type="component" value="Unassembled WGS sequence"/>
</dbReference>